<evidence type="ECO:0008006" key="3">
    <source>
        <dbReference type="Google" id="ProtNLM"/>
    </source>
</evidence>
<dbReference type="AlphaFoldDB" id="A0A438J3K9"/>
<reference evidence="1 2" key="1">
    <citation type="journal article" date="2018" name="PLoS Genet.">
        <title>Population sequencing reveals clonal diversity and ancestral inbreeding in the grapevine cultivar Chardonnay.</title>
        <authorList>
            <person name="Roach M.J."/>
            <person name="Johnson D.L."/>
            <person name="Bohlmann J."/>
            <person name="van Vuuren H.J."/>
            <person name="Jones S.J."/>
            <person name="Pretorius I.S."/>
            <person name="Schmidt S.A."/>
            <person name="Borneman A.R."/>
        </authorList>
    </citation>
    <scope>NUCLEOTIDE SEQUENCE [LARGE SCALE GENOMIC DNA]</scope>
    <source>
        <strain evidence="2">cv. Chardonnay</strain>
        <tissue evidence="1">Leaf</tissue>
    </source>
</reference>
<evidence type="ECO:0000313" key="2">
    <source>
        <dbReference type="Proteomes" id="UP000288805"/>
    </source>
</evidence>
<sequence length="128" mass="14526">MDAKSAFLNGILNEEVYVEQPKGFQDLSECALDFANDMKSEFEMSMVGELTYFLGFQVKQLKDEIFLSQSKLDIAFSVGVCARYQAFPKESHLIALKCIIRYITDDRKSTSSGCFYIGNCLVAWMSKK</sequence>
<proteinExistence type="predicted"/>
<comment type="caution">
    <text evidence="1">The sequence shown here is derived from an EMBL/GenBank/DDBJ whole genome shotgun (WGS) entry which is preliminary data.</text>
</comment>
<dbReference type="Proteomes" id="UP000288805">
    <property type="component" value="Unassembled WGS sequence"/>
</dbReference>
<name>A0A438J3K9_VITVI</name>
<gene>
    <name evidence="1" type="ORF">CK203_027837</name>
</gene>
<organism evidence="1 2">
    <name type="scientific">Vitis vinifera</name>
    <name type="common">Grape</name>
    <dbReference type="NCBI Taxonomy" id="29760"/>
    <lineage>
        <taxon>Eukaryota</taxon>
        <taxon>Viridiplantae</taxon>
        <taxon>Streptophyta</taxon>
        <taxon>Embryophyta</taxon>
        <taxon>Tracheophyta</taxon>
        <taxon>Spermatophyta</taxon>
        <taxon>Magnoliopsida</taxon>
        <taxon>eudicotyledons</taxon>
        <taxon>Gunneridae</taxon>
        <taxon>Pentapetalae</taxon>
        <taxon>rosids</taxon>
        <taxon>Vitales</taxon>
        <taxon>Vitaceae</taxon>
        <taxon>Viteae</taxon>
        <taxon>Vitis</taxon>
    </lineage>
</organism>
<accession>A0A438J3K9</accession>
<protein>
    <recommendedName>
        <fullName evidence="3">Reverse transcriptase Ty1/copia-type domain-containing protein</fullName>
    </recommendedName>
</protein>
<dbReference type="PANTHER" id="PTHR11439:SF486">
    <property type="entry name" value="RLK (RECEPTOR-LIKE KINASE) PROTEIN, PUTATIVE-RELATED"/>
    <property type="match status" value="1"/>
</dbReference>
<dbReference type="PANTHER" id="PTHR11439">
    <property type="entry name" value="GAG-POL-RELATED RETROTRANSPOSON"/>
    <property type="match status" value="1"/>
</dbReference>
<dbReference type="EMBL" id="QGNW01000065">
    <property type="protein sequence ID" value="RVX03550.1"/>
    <property type="molecule type" value="Genomic_DNA"/>
</dbReference>
<evidence type="ECO:0000313" key="1">
    <source>
        <dbReference type="EMBL" id="RVX03550.1"/>
    </source>
</evidence>